<reference evidence="2" key="1">
    <citation type="journal article" date="2014" name="Int. J. Syst. Evol. Microbiol.">
        <title>Complete genome sequence of Corynebacterium casei LMG S-19264T (=DSM 44701T), isolated from a smear-ripened cheese.</title>
        <authorList>
            <consortium name="US DOE Joint Genome Institute (JGI-PGF)"/>
            <person name="Walter F."/>
            <person name="Albersmeier A."/>
            <person name="Kalinowski J."/>
            <person name="Ruckert C."/>
        </authorList>
    </citation>
    <scope>NUCLEOTIDE SEQUENCE</scope>
    <source>
        <strain evidence="2">JCM 4386</strain>
    </source>
</reference>
<comment type="caution">
    <text evidence="2">The sequence shown here is derived from an EMBL/GenBank/DDBJ whole genome shotgun (WGS) entry which is preliminary data.</text>
</comment>
<sequence>MTAGQCGDSPQFEAVLEKVRVPRIGVGRPRVRPDRVRADKAYASRMNRAYLRRRGAVFAVQHSNWRDDYRKQVAELHAPAHRTYVAVAEAEGTIAGHVAWSVAPARKKGEITILALSNRHRRHHVGATLCEHACEQMRALGAEVVEIGTVGDQFHAPARALYEALGCTPLPLTVCFRQL</sequence>
<name>A0A918FQ30_9ACTN</name>
<protein>
    <recommendedName>
        <fullName evidence="1">N-acetyltransferase domain-containing protein</fullName>
    </recommendedName>
</protein>
<evidence type="ECO:0000313" key="3">
    <source>
        <dbReference type="Proteomes" id="UP000606194"/>
    </source>
</evidence>
<evidence type="ECO:0000259" key="1">
    <source>
        <dbReference type="PROSITE" id="PS51186"/>
    </source>
</evidence>
<dbReference type="InterPro" id="IPR000182">
    <property type="entry name" value="GNAT_dom"/>
</dbReference>
<dbReference type="Pfam" id="PF00583">
    <property type="entry name" value="Acetyltransf_1"/>
    <property type="match status" value="1"/>
</dbReference>
<reference evidence="2" key="2">
    <citation type="submission" date="2020-09" db="EMBL/GenBank/DDBJ databases">
        <authorList>
            <person name="Sun Q."/>
            <person name="Ohkuma M."/>
        </authorList>
    </citation>
    <scope>NUCLEOTIDE SEQUENCE</scope>
    <source>
        <strain evidence="2">JCM 4386</strain>
    </source>
</reference>
<dbReference type="PROSITE" id="PS51186">
    <property type="entry name" value="GNAT"/>
    <property type="match status" value="1"/>
</dbReference>
<dbReference type="Proteomes" id="UP000606194">
    <property type="component" value="Unassembled WGS sequence"/>
</dbReference>
<dbReference type="EMBL" id="BMTL01000001">
    <property type="protein sequence ID" value="GGR66986.1"/>
    <property type="molecule type" value="Genomic_DNA"/>
</dbReference>
<dbReference type="InterPro" id="IPR016181">
    <property type="entry name" value="Acyl_CoA_acyltransferase"/>
</dbReference>
<proteinExistence type="predicted"/>
<evidence type="ECO:0000313" key="2">
    <source>
        <dbReference type="EMBL" id="GGR66986.1"/>
    </source>
</evidence>
<organism evidence="2 3">
    <name type="scientific">Streptomyces humidus</name>
    <dbReference type="NCBI Taxonomy" id="52259"/>
    <lineage>
        <taxon>Bacteria</taxon>
        <taxon>Bacillati</taxon>
        <taxon>Actinomycetota</taxon>
        <taxon>Actinomycetes</taxon>
        <taxon>Kitasatosporales</taxon>
        <taxon>Streptomycetaceae</taxon>
        <taxon>Streptomyces</taxon>
    </lineage>
</organism>
<feature type="domain" description="N-acetyltransferase" evidence="1">
    <location>
        <begin position="29"/>
        <end position="179"/>
    </location>
</feature>
<dbReference type="AlphaFoldDB" id="A0A918FQ30"/>
<accession>A0A918FQ30</accession>
<keyword evidence="3" id="KW-1185">Reference proteome</keyword>
<dbReference type="SUPFAM" id="SSF55729">
    <property type="entry name" value="Acyl-CoA N-acyltransferases (Nat)"/>
    <property type="match status" value="1"/>
</dbReference>
<gene>
    <name evidence="2" type="ORF">GCM10010269_02170</name>
</gene>
<dbReference type="CDD" id="cd04301">
    <property type="entry name" value="NAT_SF"/>
    <property type="match status" value="1"/>
</dbReference>
<dbReference type="Gene3D" id="3.40.630.30">
    <property type="match status" value="1"/>
</dbReference>
<dbReference type="GO" id="GO:0016747">
    <property type="term" value="F:acyltransferase activity, transferring groups other than amino-acyl groups"/>
    <property type="evidence" value="ECO:0007669"/>
    <property type="project" value="InterPro"/>
</dbReference>